<keyword evidence="4" id="KW-0119">Carbohydrate metabolism</keyword>
<feature type="domain" description="GH10" evidence="6">
    <location>
        <begin position="144"/>
        <end position="437"/>
    </location>
</feature>
<evidence type="ECO:0000313" key="8">
    <source>
        <dbReference type="Proteomes" id="UP000595140"/>
    </source>
</evidence>
<dbReference type="InterPro" id="IPR017853">
    <property type="entry name" value="GH"/>
</dbReference>
<proteinExistence type="inferred from homology"/>
<keyword evidence="5" id="KW-0624">Polysaccharide degradation</keyword>
<dbReference type="PANTHER" id="PTHR31490">
    <property type="entry name" value="GLYCOSYL HYDROLASE"/>
    <property type="match status" value="1"/>
</dbReference>
<protein>
    <recommendedName>
        <fullName evidence="6">GH10 domain-containing protein</fullName>
    </recommendedName>
</protein>
<evidence type="ECO:0000256" key="1">
    <source>
        <dbReference type="ARBA" id="ARBA00007495"/>
    </source>
</evidence>
<evidence type="ECO:0000256" key="2">
    <source>
        <dbReference type="ARBA" id="ARBA00022737"/>
    </source>
</evidence>
<dbReference type="Gene3D" id="2.60.120.260">
    <property type="entry name" value="Galactose-binding domain-like"/>
    <property type="match status" value="1"/>
</dbReference>
<keyword evidence="3" id="KW-0378">Hydrolase</keyword>
<evidence type="ECO:0000256" key="5">
    <source>
        <dbReference type="ARBA" id="ARBA00023326"/>
    </source>
</evidence>
<dbReference type="PROSITE" id="PS51760">
    <property type="entry name" value="GH10_2"/>
    <property type="match status" value="1"/>
</dbReference>
<comment type="similarity">
    <text evidence="1">Belongs to the glycosyl hydrolase 10 (cellulase F) family.</text>
</comment>
<name>A0A484N4K3_9ASTE</name>
<dbReference type="GO" id="GO:0031176">
    <property type="term" value="F:endo-1,4-beta-xylanase activity"/>
    <property type="evidence" value="ECO:0007669"/>
    <property type="project" value="UniProtKB-ARBA"/>
</dbReference>
<dbReference type="SMART" id="SM00633">
    <property type="entry name" value="Glyco_10"/>
    <property type="match status" value="1"/>
</dbReference>
<dbReference type="PANTHER" id="PTHR31490:SF2">
    <property type="entry name" value="GLYCOSYL HYDROLASE FAMILY 10 PROTEIN"/>
    <property type="match status" value="1"/>
</dbReference>
<dbReference type="OrthoDB" id="3055998at2759"/>
<dbReference type="InterPro" id="IPR044846">
    <property type="entry name" value="GH10"/>
</dbReference>
<dbReference type="EMBL" id="OOIL02005823">
    <property type="protein sequence ID" value="VFQ95970.1"/>
    <property type="molecule type" value="Genomic_DNA"/>
</dbReference>
<gene>
    <name evidence="7" type="ORF">CCAM_LOCUS37746</name>
</gene>
<keyword evidence="8" id="KW-1185">Reference proteome</keyword>
<evidence type="ECO:0000256" key="4">
    <source>
        <dbReference type="ARBA" id="ARBA00023277"/>
    </source>
</evidence>
<dbReference type="GO" id="GO:0000272">
    <property type="term" value="P:polysaccharide catabolic process"/>
    <property type="evidence" value="ECO:0007669"/>
    <property type="project" value="UniProtKB-KW"/>
</dbReference>
<dbReference type="SUPFAM" id="SSF51445">
    <property type="entry name" value="(Trans)glycosidases"/>
    <property type="match status" value="1"/>
</dbReference>
<sequence length="505" mass="56174">MEGNNNFIIASNRKVPYDGFSQKIDLKKGHHYTISGWVQISDGIESDISVLFKTPSGYEYVAWVIARSGCWSMFKGGFVANDSATFELYFQSNNTQTEIWGDSISVKEFTPEQWTAHQVKSIEKVRKSKVGIQVVDGEGNPLGNATVTLVKGRPSFPLGCAINRNILNNNAYQAWFFSRFRHTVFEDEMKWYTNEPSQGREDYSASDAMLQLLRTRGVSVRGHNVFWDDPRFQPSWVPNLPPAQLSAAASRRVASVVKRYAGQVIHWDVVNENLHFNFFEGKLGPDASAVYYRLASGLDRKATPFLNEYNTIEHKEDSASSPAKYLAKIWQLRAQRYNGPLGIGLEAHFDVPDLAYVRSAIDTLASAKLPIWITELDVSPRPNQAQILGQVLNEVVSHPAVQGVVIWSAWKPGGCYKMCLTDNSFKNLPTGDVVDGVLRAMSSQGLAGTTAADGYFEASLFHGDYQVKVEHPSLDKPTVHRLAVTPADAAAGTQRMINFKLSVPV</sequence>
<keyword evidence="2" id="KW-0677">Repeat</keyword>
<accession>A0A484N4K3</accession>
<evidence type="ECO:0000259" key="6">
    <source>
        <dbReference type="PROSITE" id="PS51760"/>
    </source>
</evidence>
<dbReference type="InterPro" id="IPR003305">
    <property type="entry name" value="CenC_carb-bd"/>
</dbReference>
<dbReference type="Proteomes" id="UP000595140">
    <property type="component" value="Unassembled WGS sequence"/>
</dbReference>
<evidence type="ECO:0000313" key="7">
    <source>
        <dbReference type="EMBL" id="VFQ95970.1"/>
    </source>
</evidence>
<evidence type="ECO:0000256" key="3">
    <source>
        <dbReference type="ARBA" id="ARBA00022801"/>
    </source>
</evidence>
<dbReference type="SUPFAM" id="SSF49785">
    <property type="entry name" value="Galactose-binding domain-like"/>
    <property type="match status" value="1"/>
</dbReference>
<dbReference type="AlphaFoldDB" id="A0A484N4K3"/>
<dbReference type="Gene3D" id="3.20.20.80">
    <property type="entry name" value="Glycosidases"/>
    <property type="match status" value="1"/>
</dbReference>
<reference evidence="7 8" key="1">
    <citation type="submission" date="2018-04" db="EMBL/GenBank/DDBJ databases">
        <authorList>
            <person name="Vogel A."/>
        </authorList>
    </citation>
    <scope>NUCLEOTIDE SEQUENCE [LARGE SCALE GENOMIC DNA]</scope>
</reference>
<organism evidence="7 8">
    <name type="scientific">Cuscuta campestris</name>
    <dbReference type="NCBI Taxonomy" id="132261"/>
    <lineage>
        <taxon>Eukaryota</taxon>
        <taxon>Viridiplantae</taxon>
        <taxon>Streptophyta</taxon>
        <taxon>Embryophyta</taxon>
        <taxon>Tracheophyta</taxon>
        <taxon>Spermatophyta</taxon>
        <taxon>Magnoliopsida</taxon>
        <taxon>eudicotyledons</taxon>
        <taxon>Gunneridae</taxon>
        <taxon>Pentapetalae</taxon>
        <taxon>asterids</taxon>
        <taxon>lamiids</taxon>
        <taxon>Solanales</taxon>
        <taxon>Convolvulaceae</taxon>
        <taxon>Cuscuteae</taxon>
        <taxon>Cuscuta</taxon>
        <taxon>Cuscuta subgen. Grammica</taxon>
        <taxon>Cuscuta sect. Cleistogrammica</taxon>
    </lineage>
</organism>
<dbReference type="Pfam" id="PF00331">
    <property type="entry name" value="Glyco_hydro_10"/>
    <property type="match status" value="1"/>
</dbReference>
<dbReference type="InterPro" id="IPR008979">
    <property type="entry name" value="Galactose-bd-like_sf"/>
</dbReference>
<dbReference type="InterPro" id="IPR001000">
    <property type="entry name" value="GH10_dom"/>
</dbReference>
<dbReference type="Pfam" id="PF02018">
    <property type="entry name" value="CBM_4_9"/>
    <property type="match status" value="1"/>
</dbReference>